<reference evidence="1" key="1">
    <citation type="submission" date="2021-02" db="EMBL/GenBank/DDBJ databases">
        <authorList>
            <person name="Nowell W R."/>
        </authorList>
    </citation>
    <scope>NUCLEOTIDE SEQUENCE</scope>
</reference>
<evidence type="ECO:0000313" key="2">
    <source>
        <dbReference type="Proteomes" id="UP000676336"/>
    </source>
</evidence>
<organism evidence="1 2">
    <name type="scientific">Rotaria magnacalcarata</name>
    <dbReference type="NCBI Taxonomy" id="392030"/>
    <lineage>
        <taxon>Eukaryota</taxon>
        <taxon>Metazoa</taxon>
        <taxon>Spiralia</taxon>
        <taxon>Gnathifera</taxon>
        <taxon>Rotifera</taxon>
        <taxon>Eurotatoria</taxon>
        <taxon>Bdelloidea</taxon>
        <taxon>Philodinida</taxon>
        <taxon>Philodinidae</taxon>
        <taxon>Rotaria</taxon>
    </lineage>
</organism>
<dbReference type="EMBL" id="CAJOBI010000209">
    <property type="protein sequence ID" value="CAF3804775.1"/>
    <property type="molecule type" value="Genomic_DNA"/>
</dbReference>
<gene>
    <name evidence="1" type="ORF">SMN809_LOCUS1383</name>
</gene>
<accession>A0A8S2JDB3</accession>
<sequence>MDDTDIERLYFTTPLLTPHLSDSNASDYFDLDCSYSSRDHQQRMANIAKDLQEVADLCLQLDDNNESESDVQDQQPTEAADASKYLLNPFLSVFLTLM</sequence>
<dbReference type="AlphaFoldDB" id="A0A8S2JDB3"/>
<proteinExistence type="predicted"/>
<comment type="caution">
    <text evidence="1">The sequence shown here is derived from an EMBL/GenBank/DDBJ whole genome shotgun (WGS) entry which is preliminary data.</text>
</comment>
<evidence type="ECO:0000313" key="1">
    <source>
        <dbReference type="EMBL" id="CAF3804775.1"/>
    </source>
</evidence>
<name>A0A8S2JDB3_9BILA</name>
<dbReference type="Proteomes" id="UP000676336">
    <property type="component" value="Unassembled WGS sequence"/>
</dbReference>
<protein>
    <submittedName>
        <fullName evidence="1">Uncharacterized protein</fullName>
    </submittedName>
</protein>